<evidence type="ECO:0000313" key="2">
    <source>
        <dbReference type="Proteomes" id="UP000092154"/>
    </source>
</evidence>
<dbReference type="InParanoid" id="A0A1B7MY95"/>
<gene>
    <name evidence="1" type="ORF">K503DRAFT_225957</name>
</gene>
<sequence length="169" mass="19502">MSVCLRWKSLLLQIPSIWDVLHISFHEGAASLEHAHTFLRRSGTCSLYITLLWDDYNLIPQAVPDEDDLNVEEPASREEIMTGVHLGFVIYELYAQVYRWREFTLRATSVAQMYHALGLMSRPSIHTAHILEKLHLQLVHNKNHTTHHRNEPSLSPAQHLPSMISCFLV</sequence>
<dbReference type="STRING" id="1314800.A0A1B7MY95"/>
<dbReference type="EMBL" id="KV448343">
    <property type="protein sequence ID" value="OAX37575.1"/>
    <property type="molecule type" value="Genomic_DNA"/>
</dbReference>
<organism evidence="1 2">
    <name type="scientific">Rhizopogon vinicolor AM-OR11-026</name>
    <dbReference type="NCBI Taxonomy" id="1314800"/>
    <lineage>
        <taxon>Eukaryota</taxon>
        <taxon>Fungi</taxon>
        <taxon>Dikarya</taxon>
        <taxon>Basidiomycota</taxon>
        <taxon>Agaricomycotina</taxon>
        <taxon>Agaricomycetes</taxon>
        <taxon>Agaricomycetidae</taxon>
        <taxon>Boletales</taxon>
        <taxon>Suillineae</taxon>
        <taxon>Rhizopogonaceae</taxon>
        <taxon>Rhizopogon</taxon>
    </lineage>
</organism>
<proteinExistence type="predicted"/>
<evidence type="ECO:0008006" key="3">
    <source>
        <dbReference type="Google" id="ProtNLM"/>
    </source>
</evidence>
<dbReference type="OrthoDB" id="2672002at2759"/>
<accession>A0A1B7MY95</accession>
<evidence type="ECO:0000313" key="1">
    <source>
        <dbReference type="EMBL" id="OAX37575.1"/>
    </source>
</evidence>
<name>A0A1B7MY95_9AGAM</name>
<dbReference type="Proteomes" id="UP000092154">
    <property type="component" value="Unassembled WGS sequence"/>
</dbReference>
<protein>
    <recommendedName>
        <fullName evidence="3">F-box domain-containing protein</fullName>
    </recommendedName>
</protein>
<reference evidence="1 2" key="1">
    <citation type="submission" date="2016-06" db="EMBL/GenBank/DDBJ databases">
        <title>Comparative genomics of the ectomycorrhizal sister species Rhizopogon vinicolor and Rhizopogon vesiculosus (Basidiomycota: Boletales) reveals a divergence of the mating type B locus.</title>
        <authorList>
            <consortium name="DOE Joint Genome Institute"/>
            <person name="Mujic A.B."/>
            <person name="Kuo A."/>
            <person name="Tritt A."/>
            <person name="Lipzen A."/>
            <person name="Chen C."/>
            <person name="Johnson J."/>
            <person name="Sharma A."/>
            <person name="Barry K."/>
            <person name="Grigoriev I.V."/>
            <person name="Spatafora J.W."/>
        </authorList>
    </citation>
    <scope>NUCLEOTIDE SEQUENCE [LARGE SCALE GENOMIC DNA]</scope>
    <source>
        <strain evidence="1 2">AM-OR11-026</strain>
    </source>
</reference>
<dbReference type="AlphaFoldDB" id="A0A1B7MY95"/>
<keyword evidence="2" id="KW-1185">Reference proteome</keyword>